<evidence type="ECO:0000313" key="3">
    <source>
        <dbReference type="EMBL" id="EGC82104.1"/>
    </source>
</evidence>
<dbReference type="STRING" id="879305.HMPREF9290_1111"/>
<dbReference type="PANTHER" id="PTHR37423:SF2">
    <property type="entry name" value="MEMBRANE-BOUND LYTIC MUREIN TRANSGLYCOSYLASE C"/>
    <property type="match status" value="1"/>
</dbReference>
<dbReference type="RefSeq" id="WP_004834818.1">
    <property type="nucleotide sequence ID" value="NZ_AEXM01000017.1"/>
</dbReference>
<dbReference type="InterPro" id="IPR008258">
    <property type="entry name" value="Transglycosylase_SLT_dom_1"/>
</dbReference>
<evidence type="ECO:0000259" key="2">
    <source>
        <dbReference type="Pfam" id="PF01464"/>
    </source>
</evidence>
<keyword evidence="1" id="KW-0472">Membrane</keyword>
<dbReference type="PATRIC" id="fig|879305.3.peg.885"/>
<gene>
    <name evidence="3" type="ORF">HMPREF9290_1111</name>
</gene>
<sequence>MKVIKFLGKVLGFVLLAVVIFFAIVYGLIAYQTSRTQISYQDEIYEYSEKYNVDPLLTASIIKVESDFDNNAQSHQGAHGLMQLLEDTAKHSADVVGIDYYPEKLNDVDYNLDLGIGYYDYLYKYYNNKDLALAAYNGGVGNVDSWIKDGIIDKDNPDPLDIPFEETRQYVTKINANYSVMKKFYKDGLPTKDEINDLRSLSLRNFEIFIKDFINNVR</sequence>
<organism evidence="3 4">
    <name type="scientific">Anaerococcus prevotii ACS-065-V-Col13</name>
    <dbReference type="NCBI Taxonomy" id="879305"/>
    <lineage>
        <taxon>Bacteria</taxon>
        <taxon>Bacillati</taxon>
        <taxon>Bacillota</taxon>
        <taxon>Tissierellia</taxon>
        <taxon>Tissierellales</taxon>
        <taxon>Peptoniphilaceae</taxon>
        <taxon>Anaerococcus</taxon>
    </lineage>
</organism>
<reference evidence="3 4" key="1">
    <citation type="submission" date="2011-01" db="EMBL/GenBank/DDBJ databases">
        <authorList>
            <person name="Durkin A.S."/>
            <person name="Madupu R."/>
            <person name="Torralba M."/>
            <person name="Gillis M."/>
            <person name="Methe B."/>
            <person name="Sutton G."/>
            <person name="Nelson K.E."/>
        </authorList>
    </citation>
    <scope>NUCLEOTIDE SEQUENCE [LARGE SCALE GENOMIC DNA]</scope>
    <source>
        <strain evidence="3 4">ACS-065-V-Col13</strain>
    </source>
</reference>
<evidence type="ECO:0000313" key="4">
    <source>
        <dbReference type="Proteomes" id="UP000005286"/>
    </source>
</evidence>
<keyword evidence="1" id="KW-1133">Transmembrane helix</keyword>
<dbReference type="AlphaFoldDB" id="F0GVQ3"/>
<keyword evidence="1" id="KW-0812">Transmembrane</keyword>
<name>F0GVQ3_9FIRM</name>
<dbReference type="Proteomes" id="UP000005286">
    <property type="component" value="Unassembled WGS sequence"/>
</dbReference>
<dbReference type="Pfam" id="PF01464">
    <property type="entry name" value="SLT"/>
    <property type="match status" value="1"/>
</dbReference>
<keyword evidence="4" id="KW-1185">Reference proteome</keyword>
<feature type="transmembrane region" description="Helical" evidence="1">
    <location>
        <begin position="12"/>
        <end position="31"/>
    </location>
</feature>
<accession>F0GVQ3</accession>
<proteinExistence type="predicted"/>
<dbReference type="EMBL" id="AEXM01000017">
    <property type="protein sequence ID" value="EGC82104.1"/>
    <property type="molecule type" value="Genomic_DNA"/>
</dbReference>
<dbReference type="CDD" id="cd16896">
    <property type="entry name" value="LT_Slt70-like"/>
    <property type="match status" value="1"/>
</dbReference>
<dbReference type="InterPro" id="IPR023346">
    <property type="entry name" value="Lysozyme-like_dom_sf"/>
</dbReference>
<dbReference type="SUPFAM" id="SSF53955">
    <property type="entry name" value="Lysozyme-like"/>
    <property type="match status" value="1"/>
</dbReference>
<evidence type="ECO:0000256" key="1">
    <source>
        <dbReference type="SAM" id="Phobius"/>
    </source>
</evidence>
<comment type="caution">
    <text evidence="3">The sequence shown here is derived from an EMBL/GenBank/DDBJ whole genome shotgun (WGS) entry which is preliminary data.</text>
</comment>
<dbReference type="Gene3D" id="1.10.530.10">
    <property type="match status" value="1"/>
</dbReference>
<protein>
    <submittedName>
        <fullName evidence="3">Transglycosylase SLT domain protein</fullName>
    </submittedName>
</protein>
<feature type="domain" description="Transglycosylase SLT" evidence="2">
    <location>
        <begin position="45"/>
        <end position="148"/>
    </location>
</feature>
<dbReference type="PANTHER" id="PTHR37423">
    <property type="entry name" value="SOLUBLE LYTIC MUREIN TRANSGLYCOSYLASE-RELATED"/>
    <property type="match status" value="1"/>
</dbReference>
<dbReference type="eggNOG" id="COG0741">
    <property type="taxonomic scope" value="Bacteria"/>
</dbReference>